<accession>A0AAU7ATN1</accession>
<dbReference type="Gene3D" id="3.10.180.10">
    <property type="entry name" value="2,3-Dihydroxybiphenyl 1,2-Dioxygenase, domain 1"/>
    <property type="match status" value="1"/>
</dbReference>
<evidence type="ECO:0000313" key="2">
    <source>
        <dbReference type="EMBL" id="XAY04852.1"/>
    </source>
</evidence>
<sequence>MAAESRLIFVNLPVKDVAASDAFFTALGFEFNQQFCDDTTRCMVVSEQAFVMLLQQDKFSEFITKPLGDPQAATSGLICVSATDREGVDTFADAALAAGGTPAKEPMDMGFMYGRSFYDLDGHHWEVMWMDLDQAAAEAGPPADLAEQPA</sequence>
<dbReference type="InterPro" id="IPR053863">
    <property type="entry name" value="Glyoxy/Ble-like_N"/>
</dbReference>
<dbReference type="RefSeq" id="WP_354701377.1">
    <property type="nucleotide sequence ID" value="NZ_CP114014.1"/>
</dbReference>
<dbReference type="PROSITE" id="PS51819">
    <property type="entry name" value="VOC"/>
    <property type="match status" value="1"/>
</dbReference>
<evidence type="ECO:0000259" key="1">
    <source>
        <dbReference type="PROSITE" id="PS51819"/>
    </source>
</evidence>
<organism evidence="2">
    <name type="scientific">Paraconexibacter sp. AEG42_29</name>
    <dbReference type="NCBI Taxonomy" id="2997339"/>
    <lineage>
        <taxon>Bacteria</taxon>
        <taxon>Bacillati</taxon>
        <taxon>Actinomycetota</taxon>
        <taxon>Thermoleophilia</taxon>
        <taxon>Solirubrobacterales</taxon>
        <taxon>Paraconexibacteraceae</taxon>
        <taxon>Paraconexibacter</taxon>
    </lineage>
</organism>
<dbReference type="EMBL" id="CP114014">
    <property type="protein sequence ID" value="XAY04852.1"/>
    <property type="molecule type" value="Genomic_DNA"/>
</dbReference>
<dbReference type="SUPFAM" id="SSF54593">
    <property type="entry name" value="Glyoxalase/Bleomycin resistance protein/Dihydroxybiphenyl dioxygenase"/>
    <property type="match status" value="1"/>
</dbReference>
<dbReference type="PANTHER" id="PTHR36503:SF2">
    <property type="entry name" value="BLR2408 PROTEIN"/>
    <property type="match status" value="1"/>
</dbReference>
<dbReference type="PANTHER" id="PTHR36503">
    <property type="entry name" value="BLR2520 PROTEIN"/>
    <property type="match status" value="1"/>
</dbReference>
<dbReference type="AlphaFoldDB" id="A0AAU7ATN1"/>
<dbReference type="KEGG" id="parq:DSM112329_01690"/>
<name>A0AAU7ATN1_9ACTN</name>
<gene>
    <name evidence="2" type="ORF">DSM112329_01690</name>
</gene>
<dbReference type="InterPro" id="IPR029068">
    <property type="entry name" value="Glyas_Bleomycin-R_OHBP_Dase"/>
</dbReference>
<feature type="domain" description="VOC" evidence="1">
    <location>
        <begin position="6"/>
        <end position="130"/>
    </location>
</feature>
<protein>
    <recommendedName>
        <fullName evidence="1">VOC domain-containing protein</fullName>
    </recommendedName>
</protein>
<dbReference type="InterPro" id="IPR037523">
    <property type="entry name" value="VOC_core"/>
</dbReference>
<proteinExistence type="predicted"/>
<dbReference type="Pfam" id="PF22677">
    <property type="entry name" value="Ble-like_N"/>
    <property type="match status" value="1"/>
</dbReference>
<reference evidence="2" key="1">
    <citation type="submission" date="2022-12" db="EMBL/GenBank/DDBJ databases">
        <title>Paraconexibacter alkalitolerans sp. nov. and Baekduia alba sp. nov., isolated from soil and emended description of the genera Paraconexibacter (Chun et al., 2020) and Baekduia (An et al., 2020).</title>
        <authorList>
            <person name="Vieira S."/>
            <person name="Huber K.J."/>
            <person name="Geppert A."/>
            <person name="Wolf J."/>
            <person name="Neumann-Schaal M."/>
            <person name="Muesken M."/>
            <person name="Overmann J."/>
        </authorList>
    </citation>
    <scope>NUCLEOTIDE SEQUENCE</scope>
    <source>
        <strain evidence="2">AEG42_29</strain>
    </source>
</reference>